<organism evidence="5 7">
    <name type="scientific">Cymbomonas tetramitiformis</name>
    <dbReference type="NCBI Taxonomy" id="36881"/>
    <lineage>
        <taxon>Eukaryota</taxon>
        <taxon>Viridiplantae</taxon>
        <taxon>Chlorophyta</taxon>
        <taxon>Pyramimonadophyceae</taxon>
        <taxon>Pyramimonadales</taxon>
        <taxon>Pyramimonadaceae</taxon>
        <taxon>Cymbomonas</taxon>
    </lineage>
</organism>
<dbReference type="PRINTS" id="PR01011">
    <property type="entry name" value="GLUTPROXDASE"/>
</dbReference>
<dbReference type="PROSITE" id="PS51355">
    <property type="entry name" value="GLUTATHIONE_PEROXID_3"/>
    <property type="match status" value="1"/>
</dbReference>
<reference evidence="5 7" key="1">
    <citation type="journal article" date="2015" name="Genome Biol. Evol.">
        <title>Comparative Genomics of a Bacterivorous Green Alga Reveals Evolutionary Causalities and Consequences of Phago-Mixotrophic Mode of Nutrition.</title>
        <authorList>
            <person name="Burns J.A."/>
            <person name="Paasch A."/>
            <person name="Narechania A."/>
            <person name="Kim E."/>
        </authorList>
    </citation>
    <scope>NUCLEOTIDE SEQUENCE [LARGE SCALE GENOMIC DNA]</scope>
    <source>
        <strain evidence="5">PLY_AMNH</strain>
    </source>
</reference>
<keyword evidence="3 4" id="KW-0560">Oxidoreductase</keyword>
<comment type="similarity">
    <text evidence="1 4">Belongs to the glutathione peroxidase family.</text>
</comment>
<dbReference type="PANTHER" id="PTHR11592">
    <property type="entry name" value="GLUTATHIONE PEROXIDASE"/>
    <property type="match status" value="1"/>
</dbReference>
<sequence>MKASVLAQTQSAVVQRTKTAVNGRPAIYARAAIHSVSAQRSLYLGSSLTSRTSSCAVSSPRFQSRNAQTITAASGIGEFTADSIDGKANYKELVTLYNKYKSKGLEVLAFPCNQFGAQEPGSNADIKKFAGNYGSKFPLFAKIDVNGANAHPVYKYLTSAQGSFPSNDIKWNFGKFLVDKSGTCVKRYAPTDSPLSIAGDIEKLL</sequence>
<dbReference type="InterPro" id="IPR036249">
    <property type="entry name" value="Thioredoxin-like_sf"/>
</dbReference>
<dbReference type="CDD" id="cd00340">
    <property type="entry name" value="GSH_Peroxidase"/>
    <property type="match status" value="1"/>
</dbReference>
<keyword evidence="7" id="KW-1185">Reference proteome</keyword>
<evidence type="ECO:0000256" key="4">
    <source>
        <dbReference type="RuleBase" id="RU000499"/>
    </source>
</evidence>
<proteinExistence type="inferred from homology"/>
<dbReference type="PROSITE" id="PS00763">
    <property type="entry name" value="GLUTATHIONE_PEROXID_2"/>
    <property type="match status" value="1"/>
</dbReference>
<evidence type="ECO:0000313" key="5">
    <source>
        <dbReference type="EMBL" id="KAK3257621.1"/>
    </source>
</evidence>
<dbReference type="EMBL" id="LGRX02020311">
    <property type="protein sequence ID" value="KAK3257621.1"/>
    <property type="molecule type" value="Genomic_DNA"/>
</dbReference>
<accession>A0AAE0FDA0</accession>
<keyword evidence="2 4" id="KW-0575">Peroxidase</keyword>
<dbReference type="EMBL" id="LGRX02017045">
    <property type="protein sequence ID" value="KAK3261254.1"/>
    <property type="molecule type" value="Genomic_DNA"/>
</dbReference>
<dbReference type="InterPro" id="IPR000889">
    <property type="entry name" value="Glutathione_peroxidase"/>
</dbReference>
<dbReference type="SUPFAM" id="SSF52833">
    <property type="entry name" value="Thioredoxin-like"/>
    <property type="match status" value="1"/>
</dbReference>
<dbReference type="GO" id="GO:0006979">
    <property type="term" value="P:response to oxidative stress"/>
    <property type="evidence" value="ECO:0007669"/>
    <property type="project" value="InterPro"/>
</dbReference>
<gene>
    <name evidence="6" type="ORF">CYMTET_29826</name>
    <name evidence="5" type="ORF">CYMTET_33304</name>
</gene>
<evidence type="ECO:0000313" key="7">
    <source>
        <dbReference type="Proteomes" id="UP001190700"/>
    </source>
</evidence>
<dbReference type="GO" id="GO:0004601">
    <property type="term" value="F:peroxidase activity"/>
    <property type="evidence" value="ECO:0007669"/>
    <property type="project" value="UniProtKB-KW"/>
</dbReference>
<evidence type="ECO:0000313" key="6">
    <source>
        <dbReference type="EMBL" id="KAK3261254.1"/>
    </source>
</evidence>
<dbReference type="AlphaFoldDB" id="A0AAE0FDA0"/>
<dbReference type="InterPro" id="IPR029760">
    <property type="entry name" value="GPX_CS"/>
</dbReference>
<dbReference type="Pfam" id="PF00255">
    <property type="entry name" value="GSHPx"/>
    <property type="match status" value="1"/>
</dbReference>
<evidence type="ECO:0000256" key="1">
    <source>
        <dbReference type="ARBA" id="ARBA00006926"/>
    </source>
</evidence>
<evidence type="ECO:0000256" key="2">
    <source>
        <dbReference type="ARBA" id="ARBA00022559"/>
    </source>
</evidence>
<comment type="caution">
    <text evidence="5">The sequence shown here is derived from an EMBL/GenBank/DDBJ whole genome shotgun (WGS) entry which is preliminary data.</text>
</comment>
<dbReference type="PANTHER" id="PTHR11592:SF78">
    <property type="entry name" value="GLUTATHIONE PEROXIDASE"/>
    <property type="match status" value="1"/>
</dbReference>
<name>A0AAE0FDA0_9CHLO</name>
<dbReference type="Proteomes" id="UP001190700">
    <property type="component" value="Unassembled WGS sequence"/>
</dbReference>
<dbReference type="Gene3D" id="3.40.30.10">
    <property type="entry name" value="Glutaredoxin"/>
    <property type="match status" value="1"/>
</dbReference>
<reference evidence="5" key="2">
    <citation type="submission" date="2023-06" db="EMBL/GenBank/DDBJ databases">
        <title>Long-read-based genome assembly of the green algal bacterivore Cymbomonas tetramitiformis.</title>
        <authorList>
            <person name="Gyaltshen Y."/>
            <person name="Rozenberg A."/>
            <person name="Paasch A."/>
            <person name="Burns J.A."/>
            <person name="Warring S."/>
            <person name="Larson R."/>
            <person name="Maurer-Alcala X."/>
            <person name="Dacks J."/>
            <person name="Kim E."/>
        </authorList>
    </citation>
    <scope>NUCLEOTIDE SEQUENCE</scope>
    <source>
        <strain evidence="5">PLY_AMNH</strain>
    </source>
</reference>
<evidence type="ECO:0000256" key="3">
    <source>
        <dbReference type="ARBA" id="ARBA00023002"/>
    </source>
</evidence>
<protein>
    <recommendedName>
        <fullName evidence="4">Glutathione peroxidase</fullName>
    </recommendedName>
</protein>